<dbReference type="Pfam" id="PF00501">
    <property type="entry name" value="AMP-binding"/>
    <property type="match status" value="1"/>
</dbReference>
<dbReference type="Gene3D" id="3.40.50.12780">
    <property type="entry name" value="N-terminal domain of ligase-like"/>
    <property type="match status" value="1"/>
</dbReference>
<keyword evidence="3" id="KW-1185">Reference proteome</keyword>
<evidence type="ECO:0000259" key="1">
    <source>
        <dbReference type="Pfam" id="PF00501"/>
    </source>
</evidence>
<evidence type="ECO:0000313" key="3">
    <source>
        <dbReference type="Proteomes" id="UP000811899"/>
    </source>
</evidence>
<protein>
    <submittedName>
        <fullName evidence="2">AMP-binding protein</fullName>
    </submittedName>
</protein>
<dbReference type="EMBL" id="JAHCVJ010000005">
    <property type="protein sequence ID" value="MBT0665144.1"/>
    <property type="molecule type" value="Genomic_DNA"/>
</dbReference>
<name>A0AAW4L337_9BACT</name>
<dbReference type="NCBIfam" id="NF045666">
    <property type="entry name" value="DVU1553_fam_AMP"/>
    <property type="match status" value="1"/>
</dbReference>
<sequence length="442" mass="48750">MMLTPLEPWIKGKIGLRQHEPLTNERLKRYQLQRLQETIAYARCQSPFYRRHLAGCDAPASLDEIGRLPFTTPTDIQANGLSFLSVSQDEIERVVTLQSSGTTASPKRLQFTAADLELTVDFFHNGMATMVQPGDRVLILMPGELPGSVGELLVRGLARLGVEGIVHGLVRDPAAVLTCIIEQRIDCLVGIPVQLLSLARHPLAASLPAGQLRSILLSADYVPQAIVRELEQLWGAAVFNHYGMTETGLGGGVECRHRCGYHLREADLYFEVIDPASGAPLPVGKLGELVVTTLTREGMPLIRYRTGDLARFLGEPCPCGTVLRRLERVTGRLANRVRLTGGSLLTMAELDETLFPLPFLLNFRPELRAVHGVDLLELTVECLDTDEKEASRLIQRALTTIPALAAAFNERQLILGPIREEALTVNGAIKRTIIDRRKEHTC</sequence>
<dbReference type="InterPro" id="IPR053158">
    <property type="entry name" value="CapK_Type1_Caps_Biosynth"/>
</dbReference>
<organism evidence="2 3">
    <name type="scientific">Geoanaerobacter pelophilus</name>
    <dbReference type="NCBI Taxonomy" id="60036"/>
    <lineage>
        <taxon>Bacteria</taxon>
        <taxon>Pseudomonadati</taxon>
        <taxon>Thermodesulfobacteriota</taxon>
        <taxon>Desulfuromonadia</taxon>
        <taxon>Geobacterales</taxon>
        <taxon>Geobacteraceae</taxon>
        <taxon>Geoanaerobacter</taxon>
    </lineage>
</organism>
<feature type="domain" description="AMP-dependent synthetase/ligase" evidence="1">
    <location>
        <begin position="99"/>
        <end position="292"/>
    </location>
</feature>
<dbReference type="InterPro" id="IPR000873">
    <property type="entry name" value="AMP-dep_synth/lig_dom"/>
</dbReference>
<dbReference type="Proteomes" id="UP000811899">
    <property type="component" value="Unassembled WGS sequence"/>
</dbReference>
<comment type="caution">
    <text evidence="2">The sequence shown here is derived from an EMBL/GenBank/DDBJ whole genome shotgun (WGS) entry which is preliminary data.</text>
</comment>
<proteinExistence type="predicted"/>
<dbReference type="AlphaFoldDB" id="A0AAW4L337"/>
<evidence type="ECO:0000313" key="2">
    <source>
        <dbReference type="EMBL" id="MBT0665144.1"/>
    </source>
</evidence>
<accession>A0AAW4L337</accession>
<dbReference type="PANTHER" id="PTHR36932:SF1">
    <property type="entry name" value="CAPSULAR POLYSACCHARIDE BIOSYNTHESIS PROTEIN"/>
    <property type="match status" value="1"/>
</dbReference>
<gene>
    <name evidence="2" type="ORF">KI809_12625</name>
</gene>
<reference evidence="2 3" key="1">
    <citation type="submission" date="2021-05" db="EMBL/GenBank/DDBJ databases">
        <title>The draft genome of Geobacter pelophilus DSM 12255.</title>
        <authorList>
            <person name="Xu Z."/>
            <person name="Masuda Y."/>
            <person name="Itoh H."/>
            <person name="Senoo K."/>
        </authorList>
    </citation>
    <scope>NUCLEOTIDE SEQUENCE [LARGE SCALE GENOMIC DNA]</scope>
    <source>
        <strain evidence="2 3">DSM 12255</strain>
    </source>
</reference>
<dbReference type="InterPro" id="IPR042099">
    <property type="entry name" value="ANL_N_sf"/>
</dbReference>
<dbReference type="PANTHER" id="PTHR36932">
    <property type="entry name" value="CAPSULAR POLYSACCHARIDE BIOSYNTHESIS PROTEIN"/>
    <property type="match status" value="1"/>
</dbReference>
<dbReference type="SUPFAM" id="SSF56801">
    <property type="entry name" value="Acetyl-CoA synthetase-like"/>
    <property type="match status" value="1"/>
</dbReference>